<name>A0A8S5RJZ0_9VIRU</name>
<accession>A0A8S5RJZ0</accession>
<organism evidence="2">
    <name type="scientific">virus sp. ctBM815</name>
    <dbReference type="NCBI Taxonomy" id="2825806"/>
    <lineage>
        <taxon>Viruses</taxon>
    </lineage>
</organism>
<reference evidence="2" key="1">
    <citation type="journal article" date="2021" name="Proc. Natl. Acad. Sci. U.S.A.">
        <title>A Catalog of Tens of Thousands of Viruses from Human Metagenomes Reveals Hidden Associations with Chronic Diseases.</title>
        <authorList>
            <person name="Tisza M.J."/>
            <person name="Buck C.B."/>
        </authorList>
    </citation>
    <scope>NUCLEOTIDE SEQUENCE</scope>
    <source>
        <strain evidence="2">CtBM815</strain>
    </source>
</reference>
<keyword evidence="1" id="KW-0472">Membrane</keyword>
<evidence type="ECO:0000256" key="1">
    <source>
        <dbReference type="SAM" id="Phobius"/>
    </source>
</evidence>
<sequence>MEQHLELNLHRIMQEPLRKKDIMKILLRTILEILEEWIVLLRLLTIIGMHIRMLITTMYSLMILCKTMMMLKTLVL</sequence>
<evidence type="ECO:0000313" key="2">
    <source>
        <dbReference type="EMBL" id="DAE31687.1"/>
    </source>
</evidence>
<dbReference type="EMBL" id="BK059109">
    <property type="protein sequence ID" value="DAE31687.1"/>
    <property type="molecule type" value="Genomic_DNA"/>
</dbReference>
<protein>
    <submittedName>
        <fullName evidence="2">Uncharacterized protein</fullName>
    </submittedName>
</protein>
<proteinExistence type="predicted"/>
<keyword evidence="1" id="KW-0812">Transmembrane</keyword>
<keyword evidence="1" id="KW-1133">Transmembrane helix</keyword>
<feature type="transmembrane region" description="Helical" evidence="1">
    <location>
        <begin position="37"/>
        <end position="64"/>
    </location>
</feature>